<sequence>MLMSTSSKAKTSQQRSVCSKVLEQYPDLEPYAEMLMPKKAPMVGPKWC</sequence>
<evidence type="ECO:0000313" key="5">
    <source>
        <dbReference type="Proteomes" id="UP000441208"/>
    </source>
</evidence>
<evidence type="ECO:0000313" key="2">
    <source>
        <dbReference type="EMBL" id="KAE8921311.1"/>
    </source>
</evidence>
<dbReference type="Proteomes" id="UP000429523">
    <property type="component" value="Unassembled WGS sequence"/>
</dbReference>
<reference evidence="4 5" key="1">
    <citation type="submission" date="2018-08" db="EMBL/GenBank/DDBJ databases">
        <title>Genomic investigation of the strawberry pathogen Phytophthora fragariae indicates pathogenicity is determined by transcriptional variation in three key races.</title>
        <authorList>
            <person name="Adams T.M."/>
            <person name="Armitage A.D."/>
            <person name="Sobczyk M.K."/>
            <person name="Bates H.J."/>
            <person name="Dunwell J.M."/>
            <person name="Nellist C.F."/>
            <person name="Harrison R.J."/>
        </authorList>
    </citation>
    <scope>NUCLEOTIDE SEQUENCE [LARGE SCALE GENOMIC DNA]</scope>
    <source>
        <strain evidence="3 5">NOV-71</strain>
        <strain evidence="2 4">NOV-9</strain>
    </source>
</reference>
<name>A0A6A3PIK5_9STRA</name>
<evidence type="ECO:0000313" key="4">
    <source>
        <dbReference type="Proteomes" id="UP000429523"/>
    </source>
</evidence>
<comment type="caution">
    <text evidence="3">The sequence shown here is derived from an EMBL/GenBank/DDBJ whole genome shotgun (WGS) entry which is preliminary data.</text>
</comment>
<dbReference type="AlphaFoldDB" id="A0A6A3PIK5"/>
<dbReference type="Proteomes" id="UP000441208">
    <property type="component" value="Unassembled WGS sequence"/>
</dbReference>
<proteinExistence type="predicted"/>
<feature type="domain" description="Pre-PUA" evidence="1">
    <location>
        <begin position="4"/>
        <end position="43"/>
    </location>
</feature>
<protein>
    <recommendedName>
        <fullName evidence="1">Pre-PUA domain-containing protein</fullName>
    </recommendedName>
</protein>
<dbReference type="InterPro" id="IPR041366">
    <property type="entry name" value="Pre-PUA"/>
</dbReference>
<evidence type="ECO:0000259" key="1">
    <source>
        <dbReference type="Pfam" id="PF17832"/>
    </source>
</evidence>
<dbReference type="EMBL" id="QXGF01003555">
    <property type="protein sequence ID" value="KAE8921311.1"/>
    <property type="molecule type" value="Genomic_DNA"/>
</dbReference>
<dbReference type="EMBL" id="QXFZ01009100">
    <property type="protein sequence ID" value="KAE9055009.1"/>
    <property type="molecule type" value="Genomic_DNA"/>
</dbReference>
<organism evidence="3 5">
    <name type="scientific">Phytophthora fragariae</name>
    <dbReference type="NCBI Taxonomy" id="53985"/>
    <lineage>
        <taxon>Eukaryota</taxon>
        <taxon>Sar</taxon>
        <taxon>Stramenopiles</taxon>
        <taxon>Oomycota</taxon>
        <taxon>Peronosporomycetes</taxon>
        <taxon>Peronosporales</taxon>
        <taxon>Peronosporaceae</taxon>
        <taxon>Phytophthora</taxon>
    </lineage>
</organism>
<dbReference type="Pfam" id="PF17832">
    <property type="entry name" value="Pre-PUA"/>
    <property type="match status" value="1"/>
</dbReference>
<accession>A0A6A3PIK5</accession>
<feature type="non-terminal residue" evidence="3">
    <location>
        <position position="48"/>
    </location>
</feature>
<gene>
    <name evidence="3" type="ORF">PF007_g32450</name>
    <name evidence="2" type="ORF">PF009_g28410</name>
</gene>
<evidence type="ECO:0000313" key="3">
    <source>
        <dbReference type="EMBL" id="KAE9055009.1"/>
    </source>
</evidence>